<keyword evidence="1" id="KW-0472">Membrane</keyword>
<dbReference type="AlphaFoldDB" id="A0A2T3G7Z6"/>
<accession>A0A2T3G7Z6</accession>
<evidence type="ECO:0000313" key="3">
    <source>
        <dbReference type="Proteomes" id="UP000240228"/>
    </source>
</evidence>
<reference evidence="2 3" key="2">
    <citation type="submission" date="2018-03" db="EMBL/GenBank/DDBJ databases">
        <title>The comparative genomics of Bifidobacterium callitrichos reflects dietary carbohydrate utilization within the common marmoset gut.</title>
        <authorList>
            <person name="Rani A."/>
        </authorList>
    </citation>
    <scope>NUCLEOTIDE SEQUENCE [LARGE SCALE GENOMIC DNA]</scope>
    <source>
        <strain evidence="2 3">UMA51805</strain>
    </source>
</reference>
<comment type="caution">
    <text evidence="2">The sequence shown here is derived from an EMBL/GenBank/DDBJ whole genome shotgun (WGS) entry which is preliminary data.</text>
</comment>
<keyword evidence="3" id="KW-1185">Reference proteome</keyword>
<feature type="transmembrane region" description="Helical" evidence="1">
    <location>
        <begin position="70"/>
        <end position="99"/>
    </location>
</feature>
<evidence type="ECO:0000256" key="1">
    <source>
        <dbReference type="SAM" id="Phobius"/>
    </source>
</evidence>
<reference evidence="3" key="1">
    <citation type="submission" date="2017-09" db="EMBL/GenBank/DDBJ databases">
        <authorList>
            <person name="Sela D.A."/>
            <person name="Albert K."/>
        </authorList>
    </citation>
    <scope>NUCLEOTIDE SEQUENCE [LARGE SCALE GENOMIC DNA]</scope>
    <source>
        <strain evidence="3">UMA51805</strain>
    </source>
</reference>
<organism evidence="2 3">
    <name type="scientific">Bifidobacterium callitrichos</name>
    <dbReference type="NCBI Taxonomy" id="762209"/>
    <lineage>
        <taxon>Bacteria</taxon>
        <taxon>Bacillati</taxon>
        <taxon>Actinomycetota</taxon>
        <taxon>Actinomycetes</taxon>
        <taxon>Bifidobacteriales</taxon>
        <taxon>Bifidobacteriaceae</taxon>
        <taxon>Bifidobacterium</taxon>
    </lineage>
</organism>
<dbReference type="Proteomes" id="UP000240228">
    <property type="component" value="Unassembled WGS sequence"/>
</dbReference>
<feature type="transmembrane region" description="Helical" evidence="1">
    <location>
        <begin position="33"/>
        <end position="58"/>
    </location>
</feature>
<evidence type="ECO:0000313" key="2">
    <source>
        <dbReference type="EMBL" id="PST45589.1"/>
    </source>
</evidence>
<sequence length="115" mass="12491">MTLFMYSPWFRNAGYDVLERAGRMSSASLVGQVASIVNLYASALLVIGVVSFLLAALTMRPGTISRGLTVWLSVALMFSLLTADWVSLALYSVTLALYVARNKAIRAQRTAVGQQ</sequence>
<name>A0A2T3G7Z6_9BIFI</name>
<keyword evidence="1" id="KW-1133">Transmembrane helix</keyword>
<proteinExistence type="predicted"/>
<protein>
    <submittedName>
        <fullName evidence="2">Uncharacterized protein</fullName>
    </submittedName>
</protein>
<keyword evidence="1" id="KW-0812">Transmembrane</keyword>
<dbReference type="EMBL" id="NWTX01000027">
    <property type="protein sequence ID" value="PST45589.1"/>
    <property type="molecule type" value="Genomic_DNA"/>
</dbReference>
<gene>
    <name evidence="2" type="ORF">CPA40_10235</name>
</gene>